<dbReference type="InterPro" id="IPR050482">
    <property type="entry name" value="Sensor_HK_TwoCompSys"/>
</dbReference>
<proteinExistence type="predicted"/>
<feature type="compositionally biased region" description="Low complexity" evidence="16">
    <location>
        <begin position="58"/>
        <end position="89"/>
    </location>
</feature>
<feature type="transmembrane region" description="Helical" evidence="17">
    <location>
        <begin position="171"/>
        <end position="198"/>
    </location>
</feature>
<evidence type="ECO:0000256" key="15">
    <source>
        <dbReference type="ARBA" id="ARBA00030800"/>
    </source>
</evidence>
<gene>
    <name evidence="19" type="primary">degS_4</name>
    <name evidence="19" type="ORF">A4G23_04838</name>
</gene>
<keyword evidence="6" id="KW-0004">4Fe-4S</keyword>
<dbReference type="GO" id="GO:0016020">
    <property type="term" value="C:membrane"/>
    <property type="evidence" value="ECO:0007669"/>
    <property type="project" value="InterPro"/>
</dbReference>
<feature type="transmembrane region" description="Helical" evidence="17">
    <location>
        <begin position="236"/>
        <end position="257"/>
    </location>
</feature>
<keyword evidence="7" id="KW-0963">Cytoplasm</keyword>
<dbReference type="Gene3D" id="3.30.565.10">
    <property type="entry name" value="Histidine kinase-like ATPase, C-terminal domain"/>
    <property type="match status" value="1"/>
</dbReference>
<dbReference type="GO" id="GO:0000155">
    <property type="term" value="F:phosphorelay sensor kinase activity"/>
    <property type="evidence" value="ECO:0007669"/>
    <property type="project" value="InterPro"/>
</dbReference>
<evidence type="ECO:0000256" key="14">
    <source>
        <dbReference type="ARBA" id="ARBA00024827"/>
    </source>
</evidence>
<keyword evidence="13" id="KW-0411">Iron-sulfur</keyword>
<evidence type="ECO:0000313" key="20">
    <source>
        <dbReference type="Proteomes" id="UP000095349"/>
    </source>
</evidence>
<keyword evidence="17" id="KW-0812">Transmembrane</keyword>
<feature type="transmembrane region" description="Helical" evidence="17">
    <location>
        <begin position="210"/>
        <end position="230"/>
    </location>
</feature>
<dbReference type="InterPro" id="IPR011712">
    <property type="entry name" value="Sig_transdc_His_kin_sub3_dim/P"/>
</dbReference>
<dbReference type="PROSITE" id="PS50109">
    <property type="entry name" value="HIS_KIN"/>
    <property type="match status" value="1"/>
</dbReference>
<dbReference type="InterPro" id="IPR036890">
    <property type="entry name" value="HATPase_C_sf"/>
</dbReference>
<dbReference type="InterPro" id="IPR004358">
    <property type="entry name" value="Sig_transdc_His_kin-like_C"/>
</dbReference>
<sequence length="569" mass="56712">MDPRTTAHDSAPHPAGPRAAAPRPPSPHPPSPHPLSPQSAEPHSAEPRASVPRRADRGAAAPPAARPGTDAAGREAVGPAPDPGATPAVGPGPGGARSPEAPGRTPAPRVLRLGLHLLMAGLLALAAVRAAAAGDAARAAAVAGASALVGAVYAAGPALRSVRTSRRAASVWLGGLCAAWIGLLVLTPDALWVAFPLYFLQLHLLPVRRALPAVAATAAAAVLAYVGHGASVNPGVFVGPPLGAAFAVATVLGYQALYRENERRRRLIDELVSTRAELAAAERHAGTLAERERLAREIHDTLAQGLSSIQLLLRAAERALPPGSPAAAHIERAREEAQGNLAEARRFVRALTPPDLQQGSLVAALERLCAPGAASGAAPTGAPGRAPVAGPDTAAVAGPGAAAEGVRPEGSAPHGGAPGREAPDGGVPDGRAPDRGAPVGAVPAVGAAGGGPRVRFSLSGTPVPLPTPYEVALLRIAQSALANTVRHAAAGRAEVTLTFMDESVTLDVVDDGSGFDPAARVPSADGGFGLPAMRARAESLGGTFTVESAPGQGTALAVALPLLPPGAAA</sequence>
<dbReference type="GO" id="GO:0046983">
    <property type="term" value="F:protein dimerization activity"/>
    <property type="evidence" value="ECO:0007669"/>
    <property type="project" value="InterPro"/>
</dbReference>
<comment type="subcellular location">
    <subcellularLocation>
        <location evidence="3">Cytoplasm</location>
    </subcellularLocation>
</comment>
<dbReference type="InterPro" id="IPR005467">
    <property type="entry name" value="His_kinase_dom"/>
</dbReference>
<keyword evidence="17" id="KW-1133">Transmembrane helix</keyword>
<evidence type="ECO:0000256" key="8">
    <source>
        <dbReference type="ARBA" id="ARBA00022679"/>
    </source>
</evidence>
<keyword evidence="8 19" id="KW-0808">Transferase</keyword>
<feature type="compositionally biased region" description="Low complexity" evidence="16">
    <location>
        <begin position="12"/>
        <end position="21"/>
    </location>
</feature>
<keyword evidence="17" id="KW-0472">Membrane</keyword>
<evidence type="ECO:0000313" key="19">
    <source>
        <dbReference type="EMBL" id="AOT61946.1"/>
    </source>
</evidence>
<accession>A0A1D8G919</accession>
<feature type="compositionally biased region" description="Basic and acidic residues" evidence="16">
    <location>
        <begin position="1"/>
        <end position="11"/>
    </location>
</feature>
<evidence type="ECO:0000256" key="12">
    <source>
        <dbReference type="ARBA" id="ARBA00023012"/>
    </source>
</evidence>
<keyword evidence="10 19" id="KW-0418">Kinase</keyword>
<dbReference type="Proteomes" id="UP000095349">
    <property type="component" value="Chromosome"/>
</dbReference>
<evidence type="ECO:0000256" key="1">
    <source>
        <dbReference type="ARBA" id="ARBA00000085"/>
    </source>
</evidence>
<keyword evidence="12" id="KW-0902">Two-component regulatory system</keyword>
<dbReference type="AlphaFoldDB" id="A0A1D8G919"/>
<evidence type="ECO:0000256" key="11">
    <source>
        <dbReference type="ARBA" id="ARBA00023004"/>
    </source>
</evidence>
<dbReference type="PANTHER" id="PTHR24421">
    <property type="entry name" value="NITRATE/NITRITE SENSOR PROTEIN NARX-RELATED"/>
    <property type="match status" value="1"/>
</dbReference>
<dbReference type="Pfam" id="PF07730">
    <property type="entry name" value="HisKA_3"/>
    <property type="match status" value="1"/>
</dbReference>
<evidence type="ECO:0000256" key="6">
    <source>
        <dbReference type="ARBA" id="ARBA00022485"/>
    </source>
</evidence>
<reference evidence="19 20" key="1">
    <citation type="submission" date="2016-09" db="EMBL/GenBank/DDBJ databases">
        <title>Streptomyces rubrolavendulae MJM4426 Genome sequencing and assembly.</title>
        <authorList>
            <person name="Kim J.-G."/>
        </authorList>
    </citation>
    <scope>NUCLEOTIDE SEQUENCE [LARGE SCALE GENOMIC DNA]</scope>
    <source>
        <strain evidence="19 20">MJM4426</strain>
    </source>
</reference>
<evidence type="ECO:0000256" key="17">
    <source>
        <dbReference type="SAM" id="Phobius"/>
    </source>
</evidence>
<dbReference type="GO" id="GO:0005737">
    <property type="term" value="C:cytoplasm"/>
    <property type="evidence" value="ECO:0007669"/>
    <property type="project" value="UniProtKB-SubCell"/>
</dbReference>
<feature type="region of interest" description="Disordered" evidence="16">
    <location>
        <begin position="1"/>
        <end position="107"/>
    </location>
</feature>
<dbReference type="EMBL" id="CP017316">
    <property type="protein sequence ID" value="AOT61946.1"/>
    <property type="molecule type" value="Genomic_DNA"/>
</dbReference>
<dbReference type="GO" id="GO:0051539">
    <property type="term" value="F:4 iron, 4 sulfur cluster binding"/>
    <property type="evidence" value="ECO:0007669"/>
    <property type="project" value="UniProtKB-KW"/>
</dbReference>
<evidence type="ECO:0000256" key="5">
    <source>
        <dbReference type="ARBA" id="ARBA00017322"/>
    </source>
</evidence>
<dbReference type="PATRIC" id="fig|285473.5.peg.5096"/>
<evidence type="ECO:0000256" key="2">
    <source>
        <dbReference type="ARBA" id="ARBA00001966"/>
    </source>
</evidence>
<keyword evidence="11" id="KW-0408">Iron</keyword>
<feature type="transmembrane region" description="Helical" evidence="17">
    <location>
        <begin position="139"/>
        <end position="159"/>
    </location>
</feature>
<dbReference type="SUPFAM" id="SSF55874">
    <property type="entry name" value="ATPase domain of HSP90 chaperone/DNA topoisomerase II/histidine kinase"/>
    <property type="match status" value="1"/>
</dbReference>
<name>A0A1D8G919_9ACTN</name>
<evidence type="ECO:0000256" key="9">
    <source>
        <dbReference type="ARBA" id="ARBA00022723"/>
    </source>
</evidence>
<feature type="compositionally biased region" description="Pro residues" evidence="16">
    <location>
        <begin position="22"/>
        <end position="35"/>
    </location>
</feature>
<comment type="catalytic activity">
    <reaction evidence="1">
        <text>ATP + protein L-histidine = ADP + protein N-phospho-L-histidine.</text>
        <dbReference type="EC" id="2.7.13.3"/>
    </reaction>
</comment>
<feature type="compositionally biased region" description="Low complexity" evidence="16">
    <location>
        <begin position="435"/>
        <end position="446"/>
    </location>
</feature>
<evidence type="ECO:0000256" key="3">
    <source>
        <dbReference type="ARBA" id="ARBA00004496"/>
    </source>
</evidence>
<feature type="transmembrane region" description="Helical" evidence="17">
    <location>
        <begin position="113"/>
        <end position="132"/>
    </location>
</feature>
<evidence type="ECO:0000259" key="18">
    <source>
        <dbReference type="PROSITE" id="PS50109"/>
    </source>
</evidence>
<organism evidence="19 20">
    <name type="scientific">Streptomyces rubrolavendulae</name>
    <dbReference type="NCBI Taxonomy" id="285473"/>
    <lineage>
        <taxon>Bacteria</taxon>
        <taxon>Bacillati</taxon>
        <taxon>Actinomycetota</taxon>
        <taxon>Actinomycetes</taxon>
        <taxon>Kitasatosporales</taxon>
        <taxon>Streptomycetaceae</taxon>
        <taxon>Streptomyces</taxon>
    </lineage>
</organism>
<dbReference type="GO" id="GO:0046872">
    <property type="term" value="F:metal ion binding"/>
    <property type="evidence" value="ECO:0007669"/>
    <property type="project" value="UniProtKB-KW"/>
</dbReference>
<dbReference type="Pfam" id="PF02518">
    <property type="entry name" value="HATPase_c"/>
    <property type="match status" value="1"/>
</dbReference>
<evidence type="ECO:0000256" key="4">
    <source>
        <dbReference type="ARBA" id="ARBA00012438"/>
    </source>
</evidence>
<keyword evidence="20" id="KW-1185">Reference proteome</keyword>
<dbReference type="CDD" id="cd16917">
    <property type="entry name" value="HATPase_UhpB-NarQ-NarX-like"/>
    <property type="match status" value="1"/>
</dbReference>
<dbReference type="PANTHER" id="PTHR24421:SF62">
    <property type="entry name" value="SENSORY TRANSDUCTION HISTIDINE KINASE"/>
    <property type="match status" value="1"/>
</dbReference>
<evidence type="ECO:0000256" key="16">
    <source>
        <dbReference type="SAM" id="MobiDB-lite"/>
    </source>
</evidence>
<comment type="function">
    <text evidence="14">Member of the two-component regulatory system NreB/NreC involved in the control of dissimilatory nitrate/nitrite reduction in response to oxygen. NreB functions as a direct oxygen sensor histidine kinase which is autophosphorylated, in the absence of oxygen, probably at the conserved histidine residue, and transfers its phosphate group probably to a conserved aspartate residue of NreC. NreB/NreC activates the expression of the nitrate (narGHJI) and nitrite (nir) reductase operons, as well as the putative nitrate transporter gene narT.</text>
</comment>
<feature type="domain" description="Histidine kinase" evidence="18">
    <location>
        <begin position="473"/>
        <end position="564"/>
    </location>
</feature>
<evidence type="ECO:0000256" key="10">
    <source>
        <dbReference type="ARBA" id="ARBA00022777"/>
    </source>
</evidence>
<dbReference type="InterPro" id="IPR003594">
    <property type="entry name" value="HATPase_dom"/>
</dbReference>
<feature type="region of interest" description="Disordered" evidence="16">
    <location>
        <begin position="373"/>
        <end position="446"/>
    </location>
</feature>
<dbReference type="KEGG" id="srn:A4G23_04838"/>
<keyword evidence="9" id="KW-0479">Metal-binding</keyword>
<dbReference type="PRINTS" id="PR00344">
    <property type="entry name" value="BCTRLSENSOR"/>
</dbReference>
<dbReference type="SMART" id="SM00387">
    <property type="entry name" value="HATPase_c"/>
    <property type="match status" value="1"/>
</dbReference>
<dbReference type="STRING" id="285473.A4G23_04838"/>
<comment type="cofactor">
    <cofactor evidence="2">
        <name>[4Fe-4S] cluster</name>
        <dbReference type="ChEBI" id="CHEBI:49883"/>
    </cofactor>
</comment>
<protein>
    <recommendedName>
        <fullName evidence="5">Oxygen sensor histidine kinase NreB</fullName>
        <ecNumber evidence="4">2.7.13.3</ecNumber>
    </recommendedName>
    <alternativeName>
        <fullName evidence="15">Nitrogen regulation protein B</fullName>
    </alternativeName>
</protein>
<evidence type="ECO:0000256" key="7">
    <source>
        <dbReference type="ARBA" id="ARBA00022490"/>
    </source>
</evidence>
<evidence type="ECO:0000256" key="13">
    <source>
        <dbReference type="ARBA" id="ARBA00023014"/>
    </source>
</evidence>
<dbReference type="Gene3D" id="1.20.5.1930">
    <property type="match status" value="1"/>
</dbReference>
<dbReference type="EC" id="2.7.13.3" evidence="4"/>
<feature type="compositionally biased region" description="Low complexity" evidence="16">
    <location>
        <begin position="373"/>
        <end position="405"/>
    </location>
</feature>